<dbReference type="EMBL" id="LAQU01000004">
    <property type="protein sequence ID" value="KKB64449.1"/>
    <property type="molecule type" value="Genomic_DNA"/>
</dbReference>
<evidence type="ECO:0000313" key="2">
    <source>
        <dbReference type="Proteomes" id="UP000033618"/>
    </source>
</evidence>
<dbReference type="Proteomes" id="UP000033618">
    <property type="component" value="Unassembled WGS sequence"/>
</dbReference>
<name>A0A0F5K3I4_9BURK</name>
<proteinExistence type="predicted"/>
<protein>
    <submittedName>
        <fullName evidence="1">Uncharacterized protein</fullName>
    </submittedName>
</protein>
<comment type="caution">
    <text evidence="1">The sequence shown here is derived from an EMBL/GenBank/DDBJ whole genome shotgun (WGS) entry which is preliminary data.</text>
</comment>
<organism evidence="1 2">
    <name type="scientific">Robbsia andropogonis</name>
    <dbReference type="NCBI Taxonomy" id="28092"/>
    <lineage>
        <taxon>Bacteria</taxon>
        <taxon>Pseudomonadati</taxon>
        <taxon>Pseudomonadota</taxon>
        <taxon>Betaproteobacteria</taxon>
        <taxon>Burkholderiales</taxon>
        <taxon>Burkholderiaceae</taxon>
        <taxon>Robbsia</taxon>
    </lineage>
</organism>
<evidence type="ECO:0000313" key="1">
    <source>
        <dbReference type="EMBL" id="KKB64449.1"/>
    </source>
</evidence>
<accession>A0A0F5K3I4</accession>
<sequence>MVYATLILHPMSVMACQLQRCPGEARNGHVIDTLSTAYPCLSRGAIHKDIHRQCLRNDRALIAATVGVPFLDQ</sequence>
<dbReference type="AlphaFoldDB" id="A0A0F5K3I4"/>
<reference evidence="1 2" key="1">
    <citation type="submission" date="2015-03" db="EMBL/GenBank/DDBJ databases">
        <title>Draft Genome Sequence of Burkholderia andropogonis type strain ICMP2807, isolated from Sorghum bicolor.</title>
        <authorList>
            <person name="Lopes-Santos L."/>
            <person name="Castro D.B."/>
            <person name="Ottoboni L.M."/>
            <person name="Park D."/>
            <person name="Weirc B.S."/>
            <person name="Destefano S.A."/>
        </authorList>
    </citation>
    <scope>NUCLEOTIDE SEQUENCE [LARGE SCALE GENOMIC DNA]</scope>
    <source>
        <strain evidence="1 2">ICMP2807</strain>
    </source>
</reference>
<keyword evidence="2" id="KW-1185">Reference proteome</keyword>
<gene>
    <name evidence="1" type="ORF">WM40_06030</name>
</gene>